<dbReference type="Gene3D" id="1.10.10.10">
    <property type="entry name" value="Winged helix-like DNA-binding domain superfamily/Winged helix DNA-binding domain"/>
    <property type="match status" value="2"/>
</dbReference>
<name>A0A0F9LG97_9ZZZZ</name>
<sequence>MAMTYGLPNPKIEGYRTAHKQNKDGSYKYFVMPADLVPKRCNQLGGYERISRREYISREISLPDTLDVSRELCTQLGLIGNNKMRKISEKMEQVYRCRHHDFGGMTVKETARKLGMKPATIRSLLWRMFKVAPQLFPILTSGQARAWHMFYHEGMSHNLIASAMDITKNASEKLIKKAKKKLDYHKVLSQRMLVMSPERLTSLEVGNEIVKIF</sequence>
<dbReference type="InterPro" id="IPR013324">
    <property type="entry name" value="RNA_pol_sigma_r3/r4-like"/>
</dbReference>
<dbReference type="InterPro" id="IPR036388">
    <property type="entry name" value="WH-like_DNA-bd_sf"/>
</dbReference>
<organism evidence="1">
    <name type="scientific">marine sediment metagenome</name>
    <dbReference type="NCBI Taxonomy" id="412755"/>
    <lineage>
        <taxon>unclassified sequences</taxon>
        <taxon>metagenomes</taxon>
        <taxon>ecological metagenomes</taxon>
    </lineage>
</organism>
<dbReference type="SUPFAM" id="SSF88659">
    <property type="entry name" value="Sigma3 and sigma4 domains of RNA polymerase sigma factors"/>
    <property type="match status" value="1"/>
</dbReference>
<reference evidence="1" key="1">
    <citation type="journal article" date="2015" name="Nature">
        <title>Complex archaea that bridge the gap between prokaryotes and eukaryotes.</title>
        <authorList>
            <person name="Spang A."/>
            <person name="Saw J.H."/>
            <person name="Jorgensen S.L."/>
            <person name="Zaremba-Niedzwiedzka K."/>
            <person name="Martijn J."/>
            <person name="Lind A.E."/>
            <person name="van Eijk R."/>
            <person name="Schleper C."/>
            <person name="Guy L."/>
            <person name="Ettema T.J."/>
        </authorList>
    </citation>
    <scope>NUCLEOTIDE SEQUENCE</scope>
</reference>
<gene>
    <name evidence="1" type="ORF">LCGC14_1513680</name>
</gene>
<dbReference type="AlphaFoldDB" id="A0A0F9LG97"/>
<proteinExistence type="predicted"/>
<protein>
    <submittedName>
        <fullName evidence="1">Uncharacterized protein</fullName>
    </submittedName>
</protein>
<accession>A0A0F9LG97</accession>
<comment type="caution">
    <text evidence="1">The sequence shown here is derived from an EMBL/GenBank/DDBJ whole genome shotgun (WGS) entry which is preliminary data.</text>
</comment>
<dbReference type="EMBL" id="LAZR01011139">
    <property type="protein sequence ID" value="KKM63220.1"/>
    <property type="molecule type" value="Genomic_DNA"/>
</dbReference>
<evidence type="ECO:0000313" key="1">
    <source>
        <dbReference type="EMBL" id="KKM63220.1"/>
    </source>
</evidence>